<feature type="compositionally biased region" description="Low complexity" evidence="1">
    <location>
        <begin position="37"/>
        <end position="46"/>
    </location>
</feature>
<feature type="compositionally biased region" description="Pro residues" evidence="1">
    <location>
        <begin position="14"/>
        <end position="26"/>
    </location>
</feature>
<dbReference type="EMBL" id="CM029042">
    <property type="protein sequence ID" value="KAG2617167.1"/>
    <property type="molecule type" value="Genomic_DNA"/>
</dbReference>
<evidence type="ECO:0000256" key="1">
    <source>
        <dbReference type="SAM" id="MobiDB-lite"/>
    </source>
</evidence>
<feature type="region of interest" description="Disordered" evidence="1">
    <location>
        <begin position="11"/>
        <end position="96"/>
    </location>
</feature>
<feature type="compositionally biased region" description="Low complexity" evidence="1">
    <location>
        <begin position="69"/>
        <end position="96"/>
    </location>
</feature>
<gene>
    <name evidence="2" type="ORF">PVAP13_3NG178914</name>
</gene>
<reference evidence="2" key="1">
    <citation type="submission" date="2020-05" db="EMBL/GenBank/DDBJ databases">
        <title>WGS assembly of Panicum virgatum.</title>
        <authorList>
            <person name="Lovell J.T."/>
            <person name="Jenkins J."/>
            <person name="Shu S."/>
            <person name="Juenger T.E."/>
            <person name="Schmutz J."/>
        </authorList>
    </citation>
    <scope>NUCLEOTIDE SEQUENCE</scope>
    <source>
        <strain evidence="2">AP13</strain>
    </source>
</reference>
<keyword evidence="3" id="KW-1185">Reference proteome</keyword>
<proteinExistence type="predicted"/>
<organism evidence="2 3">
    <name type="scientific">Panicum virgatum</name>
    <name type="common">Blackwell switchgrass</name>
    <dbReference type="NCBI Taxonomy" id="38727"/>
    <lineage>
        <taxon>Eukaryota</taxon>
        <taxon>Viridiplantae</taxon>
        <taxon>Streptophyta</taxon>
        <taxon>Embryophyta</taxon>
        <taxon>Tracheophyta</taxon>
        <taxon>Spermatophyta</taxon>
        <taxon>Magnoliopsida</taxon>
        <taxon>Liliopsida</taxon>
        <taxon>Poales</taxon>
        <taxon>Poaceae</taxon>
        <taxon>PACMAD clade</taxon>
        <taxon>Panicoideae</taxon>
        <taxon>Panicodae</taxon>
        <taxon>Paniceae</taxon>
        <taxon>Panicinae</taxon>
        <taxon>Panicum</taxon>
        <taxon>Panicum sect. Hiantes</taxon>
    </lineage>
</organism>
<comment type="caution">
    <text evidence="2">The sequence shown here is derived from an EMBL/GenBank/DDBJ whole genome shotgun (WGS) entry which is preliminary data.</text>
</comment>
<sequence>MATPTAYALLLPSHLPPPSLRFPPRPATSLPRASGGSRSLCALAARACRRRRQRLPRRRRSPRSRTSRLRSGCSSRRTRTTPSRPRWSPRTLISTG</sequence>
<feature type="compositionally biased region" description="Basic residues" evidence="1">
    <location>
        <begin position="47"/>
        <end position="68"/>
    </location>
</feature>
<name>A0A8T0U4F0_PANVG</name>
<evidence type="ECO:0000313" key="3">
    <source>
        <dbReference type="Proteomes" id="UP000823388"/>
    </source>
</evidence>
<protein>
    <submittedName>
        <fullName evidence="2">Uncharacterized protein</fullName>
    </submittedName>
</protein>
<dbReference type="Proteomes" id="UP000823388">
    <property type="component" value="Chromosome 3N"/>
</dbReference>
<accession>A0A8T0U4F0</accession>
<dbReference type="AlphaFoldDB" id="A0A8T0U4F0"/>
<evidence type="ECO:0000313" key="2">
    <source>
        <dbReference type="EMBL" id="KAG2617167.1"/>
    </source>
</evidence>